<feature type="compositionally biased region" description="Basic and acidic residues" evidence="1">
    <location>
        <begin position="1"/>
        <end position="14"/>
    </location>
</feature>
<evidence type="ECO:0000313" key="2">
    <source>
        <dbReference type="EMBL" id="QMP82608.1"/>
    </source>
</evidence>
<evidence type="ECO:0000313" key="3">
    <source>
        <dbReference type="Proteomes" id="UP000514831"/>
    </source>
</evidence>
<evidence type="ECO:0000256" key="1">
    <source>
        <dbReference type="SAM" id="MobiDB-lite"/>
    </source>
</evidence>
<organism evidence="2 3">
    <name type="scientific">Escherichia phage vB_EcoM_011D4</name>
    <dbReference type="NCBI Taxonomy" id="2735300"/>
    <lineage>
        <taxon>Viruses</taxon>
        <taxon>Duplodnaviria</taxon>
        <taxon>Heunggongvirae</taxon>
        <taxon>Uroviricota</taxon>
        <taxon>Caudoviricetes</taxon>
        <taxon>Pantevenvirales</taxon>
        <taxon>Straboviridae</taxon>
        <taxon>Krischvirus</taxon>
        <taxon>Krischvirus RB49</taxon>
    </lineage>
</organism>
<dbReference type="Proteomes" id="UP000514831">
    <property type="component" value="Genome"/>
</dbReference>
<reference evidence="2 3" key="1">
    <citation type="submission" date="2020-05" db="EMBL/GenBank/DDBJ databases">
        <authorList>
            <person name="Wang X."/>
        </authorList>
    </citation>
    <scope>NUCLEOTIDE SEQUENCE [LARGE SCALE GENOMIC DNA]</scope>
</reference>
<protein>
    <submittedName>
        <fullName evidence="2">Uncharacterized protein</fullName>
    </submittedName>
</protein>
<sequence length="54" mass="6341">MANEVRRTKSLDTRRKPKMTNEQLQDFLAVALNSSKKSRDYQAECINKNARTFH</sequence>
<dbReference type="EMBL" id="MT478991">
    <property type="protein sequence ID" value="QMP82608.1"/>
    <property type="molecule type" value="Genomic_DNA"/>
</dbReference>
<proteinExistence type="predicted"/>
<feature type="region of interest" description="Disordered" evidence="1">
    <location>
        <begin position="1"/>
        <end position="22"/>
    </location>
</feature>
<name>A0A7D7IQV6_9CAUD</name>
<accession>A0A7D7IQV6</accession>